<feature type="compositionally biased region" description="Basic and acidic residues" evidence="1">
    <location>
        <begin position="145"/>
        <end position="156"/>
    </location>
</feature>
<name>A0A9Q1IGW3_SYNKA</name>
<dbReference type="AlphaFoldDB" id="A0A9Q1IGW3"/>
<sequence length="156" mass="16911">MPRLPARRAVRSVEGDCPGRLARIRLHRNVQAGTADEMAATPQRTFQCIPGGIPPAPPLPYPAGCLRWASPTVTAPAETCALTHIRNTAMHGGPIGKRIGGKKLSGRSGGPRHTARGQSGKRPLRSLKRRCDLYLISTPSPCSSLRKDRERPRAIR</sequence>
<feature type="region of interest" description="Disordered" evidence="1">
    <location>
        <begin position="137"/>
        <end position="156"/>
    </location>
</feature>
<feature type="region of interest" description="Disordered" evidence="1">
    <location>
        <begin position="91"/>
        <end position="126"/>
    </location>
</feature>
<accession>A0A9Q1IGW3</accession>
<evidence type="ECO:0000256" key="1">
    <source>
        <dbReference type="SAM" id="MobiDB-lite"/>
    </source>
</evidence>
<proteinExistence type="predicted"/>
<reference evidence="2" key="1">
    <citation type="journal article" date="2023" name="Science">
        <title>Genome structures resolve the early diversification of teleost fishes.</title>
        <authorList>
            <person name="Parey E."/>
            <person name="Louis A."/>
            <person name="Montfort J."/>
            <person name="Bouchez O."/>
            <person name="Roques C."/>
            <person name="Iampietro C."/>
            <person name="Lluch J."/>
            <person name="Castinel A."/>
            <person name="Donnadieu C."/>
            <person name="Desvignes T."/>
            <person name="Floi Bucao C."/>
            <person name="Jouanno E."/>
            <person name="Wen M."/>
            <person name="Mejri S."/>
            <person name="Dirks R."/>
            <person name="Jansen H."/>
            <person name="Henkel C."/>
            <person name="Chen W.J."/>
            <person name="Zahm M."/>
            <person name="Cabau C."/>
            <person name="Klopp C."/>
            <person name="Thompson A.W."/>
            <person name="Robinson-Rechavi M."/>
            <person name="Braasch I."/>
            <person name="Lecointre G."/>
            <person name="Bobe J."/>
            <person name="Postlethwait J.H."/>
            <person name="Berthelot C."/>
            <person name="Roest Crollius H."/>
            <person name="Guiguen Y."/>
        </authorList>
    </citation>
    <scope>NUCLEOTIDE SEQUENCE</scope>
    <source>
        <strain evidence="2">WJC10195</strain>
    </source>
</reference>
<evidence type="ECO:0000313" key="3">
    <source>
        <dbReference type="Proteomes" id="UP001152622"/>
    </source>
</evidence>
<organism evidence="2 3">
    <name type="scientific">Synaphobranchus kaupii</name>
    <name type="common">Kaup's arrowtooth eel</name>
    <dbReference type="NCBI Taxonomy" id="118154"/>
    <lineage>
        <taxon>Eukaryota</taxon>
        <taxon>Metazoa</taxon>
        <taxon>Chordata</taxon>
        <taxon>Craniata</taxon>
        <taxon>Vertebrata</taxon>
        <taxon>Euteleostomi</taxon>
        <taxon>Actinopterygii</taxon>
        <taxon>Neopterygii</taxon>
        <taxon>Teleostei</taxon>
        <taxon>Anguilliformes</taxon>
        <taxon>Synaphobranchidae</taxon>
        <taxon>Synaphobranchus</taxon>
    </lineage>
</organism>
<keyword evidence="3" id="KW-1185">Reference proteome</keyword>
<comment type="caution">
    <text evidence="2">The sequence shown here is derived from an EMBL/GenBank/DDBJ whole genome shotgun (WGS) entry which is preliminary data.</text>
</comment>
<dbReference type="EMBL" id="JAINUF010000015">
    <property type="protein sequence ID" value="KAJ8341413.1"/>
    <property type="molecule type" value="Genomic_DNA"/>
</dbReference>
<gene>
    <name evidence="2" type="ORF">SKAU_G00337040</name>
</gene>
<protein>
    <submittedName>
        <fullName evidence="2">Uncharacterized protein</fullName>
    </submittedName>
</protein>
<dbReference type="Proteomes" id="UP001152622">
    <property type="component" value="Chromosome 15"/>
</dbReference>
<evidence type="ECO:0000313" key="2">
    <source>
        <dbReference type="EMBL" id="KAJ8341413.1"/>
    </source>
</evidence>